<accession>A0ACC3DI37</accession>
<organism evidence="1 2">
    <name type="scientific">Coniosporium uncinatum</name>
    <dbReference type="NCBI Taxonomy" id="93489"/>
    <lineage>
        <taxon>Eukaryota</taxon>
        <taxon>Fungi</taxon>
        <taxon>Dikarya</taxon>
        <taxon>Ascomycota</taxon>
        <taxon>Pezizomycotina</taxon>
        <taxon>Dothideomycetes</taxon>
        <taxon>Dothideomycetes incertae sedis</taxon>
        <taxon>Coniosporium</taxon>
    </lineage>
</organism>
<sequence length="361" mass="38925">MSSAKQDQSGIHAAHCDDSRKVELHVDTTDSESQQRNNIPAPNRSSEDSPRGGVDAPPVQELEVEAGQQPRSRFRISAILTALFLSLFIAALDQTIVATAIPTISADLNSGSGYTWIGGAYLLANAAGGPIWAKLSDIWGRKPILLTAVVWFAASSVVCATAKTMTVLIVGRALQGTAGGGLIQLCLITISDLFSMRQRTLFLGLLEFMWAAAGGLGPVLGGVFAELASWRWCFWINLPISGITFVLLMFFLNVHNPRTKALEGLKAIDWLGSLSIIGLVLMLLLGLDFGGETFPWNSPTVICLIVFGALMSVVFIFCEKRLAKYPVMPLKLFQKKSNVASLLIAVFQGMVSQLHCAPSLF</sequence>
<comment type="caution">
    <text evidence="1">The sequence shown here is derived from an EMBL/GenBank/DDBJ whole genome shotgun (WGS) entry which is preliminary data.</text>
</comment>
<protein>
    <submittedName>
        <fullName evidence="1">Uncharacterized protein</fullName>
    </submittedName>
</protein>
<evidence type="ECO:0000313" key="2">
    <source>
        <dbReference type="Proteomes" id="UP001186974"/>
    </source>
</evidence>
<proteinExistence type="predicted"/>
<name>A0ACC3DI37_9PEZI</name>
<dbReference type="Proteomes" id="UP001186974">
    <property type="component" value="Unassembled WGS sequence"/>
</dbReference>
<evidence type="ECO:0000313" key="1">
    <source>
        <dbReference type="EMBL" id="KAK3076354.1"/>
    </source>
</evidence>
<reference evidence="1" key="1">
    <citation type="submission" date="2024-09" db="EMBL/GenBank/DDBJ databases">
        <title>Black Yeasts Isolated from many extreme environments.</title>
        <authorList>
            <person name="Coleine C."/>
            <person name="Stajich J.E."/>
            <person name="Selbmann L."/>
        </authorList>
    </citation>
    <scope>NUCLEOTIDE SEQUENCE</scope>
    <source>
        <strain evidence="1">CCFEE 5737</strain>
    </source>
</reference>
<dbReference type="EMBL" id="JAWDJW010004063">
    <property type="protein sequence ID" value="KAK3076354.1"/>
    <property type="molecule type" value="Genomic_DNA"/>
</dbReference>
<gene>
    <name evidence="1" type="ORF">LTS18_013238</name>
</gene>
<keyword evidence="2" id="KW-1185">Reference proteome</keyword>